<dbReference type="GO" id="GO:0005886">
    <property type="term" value="C:plasma membrane"/>
    <property type="evidence" value="ECO:0007669"/>
    <property type="project" value="UniProtKB-SubCell"/>
</dbReference>
<dbReference type="CDD" id="cd02953">
    <property type="entry name" value="DsbDgamma"/>
    <property type="match status" value="1"/>
</dbReference>
<dbReference type="GO" id="GO:0017004">
    <property type="term" value="P:cytochrome complex assembly"/>
    <property type="evidence" value="ECO:0007669"/>
    <property type="project" value="UniProtKB-KW"/>
</dbReference>
<keyword evidence="3 7" id="KW-0812">Transmembrane</keyword>
<feature type="transmembrane region" description="Helical" evidence="7">
    <location>
        <begin position="287"/>
        <end position="312"/>
    </location>
</feature>
<dbReference type="InterPro" id="IPR028250">
    <property type="entry name" value="DsbDN"/>
</dbReference>
<gene>
    <name evidence="9" type="ORF">GT348_07915</name>
</gene>
<feature type="transmembrane region" description="Helical" evidence="7">
    <location>
        <begin position="499"/>
        <end position="517"/>
    </location>
</feature>
<feature type="transmembrane region" description="Helical" evidence="7">
    <location>
        <begin position="556"/>
        <end position="577"/>
    </location>
</feature>
<dbReference type="InterPro" id="IPR013766">
    <property type="entry name" value="Thioredoxin_domain"/>
</dbReference>
<dbReference type="EMBL" id="CP047652">
    <property type="protein sequence ID" value="QHI96163.1"/>
    <property type="molecule type" value="Genomic_DNA"/>
</dbReference>
<comment type="subcellular location">
    <subcellularLocation>
        <location evidence="1">Cell membrane</location>
        <topology evidence="1">Multi-pass membrane protein</topology>
    </subcellularLocation>
</comment>
<evidence type="ECO:0000256" key="7">
    <source>
        <dbReference type="SAM" id="Phobius"/>
    </source>
</evidence>
<dbReference type="Gene3D" id="3.40.30.10">
    <property type="entry name" value="Glutaredoxin"/>
    <property type="match status" value="1"/>
</dbReference>
<dbReference type="Proteomes" id="UP000463975">
    <property type="component" value="Chromosome"/>
</dbReference>
<dbReference type="InterPro" id="IPR035671">
    <property type="entry name" value="DsbD_gamma"/>
</dbReference>
<dbReference type="SUPFAM" id="SSF52833">
    <property type="entry name" value="Thioredoxin-like"/>
    <property type="match status" value="1"/>
</dbReference>
<dbReference type="AlphaFoldDB" id="A0A6P1NFW1"/>
<keyword evidence="5 7" id="KW-1133">Transmembrane helix</keyword>
<evidence type="ECO:0000256" key="6">
    <source>
        <dbReference type="ARBA" id="ARBA00023136"/>
    </source>
</evidence>
<dbReference type="KEGG" id="bomb:GT348_07915"/>
<keyword evidence="10" id="KW-1185">Reference proteome</keyword>
<evidence type="ECO:0000313" key="10">
    <source>
        <dbReference type="Proteomes" id="UP000463975"/>
    </source>
</evidence>
<sequence length="723" mass="79292">MIRYLSAILFALLWLGGENVYAAQSNLVQTPHVQARLVADHDAISADGSIKIGLFLKLKPGWHSYWINPGAAGEPPHFDLKISGGSAKIGPINWPAPQRLKEGDLTAYAYNGDVLLSRKTVIKAQKDISIKAHAQWLVCATICVPEEGDFTLALPLFSQPLEAQKETVLFKQAEQKLPQPSPFRARLSSDGKLILEGEELSPQTISQAYFFPEESGFVNPDTLQNLRLSKGKLSLSLKADSSLKGPLGEKPIKGVLFLKDVQGQESYLNITTEKTLSSFKDAKTQKLGLILLFAFLGGIILNAMPCVFPILAMKILSLSHLKDAERRERQKSAFYYTLGVIISFAFLGAVLIILRALGASIGWGFQFQSPYFVAAMGWGLMLLALNLFGVFHIGLGRLGVRLGTIASHNQALEEQTNKTHQWQEMVTGFLAVFVATPCTAPFMGVAIAAALSHSAFIGVFIFVVMGLGLALPYILLANVPRAVNFLPRSGAWMEVFKQFLAFPLLATSLWLLWIGTVQVGPHFIVFMTTIAICLALAGWFYGLAQRNDAHGGKKNFSRFCYGGIVMALGASAAILVFTQGSVVPDGGLREKINATSSLPSGWETFSQKRLEELRNEGRPVLVDMTASWCITCLVNERVALKSPSVSKAFKDHNVVILVGDWTRRDTEITQYLNKYGRDGVPLYVYYEKRRLSAKGEAKEKSFGKILPQVLTPSSILAILNHPS</sequence>
<feature type="transmembrane region" description="Helical" evidence="7">
    <location>
        <begin position="333"/>
        <end position="357"/>
    </location>
</feature>
<evidence type="ECO:0000259" key="8">
    <source>
        <dbReference type="PROSITE" id="PS51352"/>
    </source>
</evidence>
<dbReference type="PANTHER" id="PTHR32234:SF3">
    <property type="entry name" value="SUPPRESSION OF COPPER SENSITIVITY PROTEIN"/>
    <property type="match status" value="1"/>
</dbReference>
<dbReference type="InterPro" id="IPR036249">
    <property type="entry name" value="Thioredoxin-like_sf"/>
</dbReference>
<keyword evidence="4" id="KW-0201">Cytochrome c-type biogenesis</keyword>
<evidence type="ECO:0000313" key="9">
    <source>
        <dbReference type="EMBL" id="QHI96163.1"/>
    </source>
</evidence>
<dbReference type="PANTHER" id="PTHR32234">
    <property type="entry name" value="THIOL:DISULFIDE INTERCHANGE PROTEIN DSBD"/>
    <property type="match status" value="1"/>
</dbReference>
<proteinExistence type="predicted"/>
<dbReference type="Pfam" id="PF11412">
    <property type="entry name" value="DsbD_N"/>
    <property type="match status" value="1"/>
</dbReference>
<feature type="domain" description="Thioredoxin" evidence="8">
    <location>
        <begin position="577"/>
        <end position="711"/>
    </location>
</feature>
<feature type="transmembrane region" description="Helical" evidence="7">
    <location>
        <begin position="523"/>
        <end position="544"/>
    </location>
</feature>
<evidence type="ECO:0000256" key="1">
    <source>
        <dbReference type="ARBA" id="ARBA00004651"/>
    </source>
</evidence>
<dbReference type="InterPro" id="IPR003834">
    <property type="entry name" value="Cyt_c_assmbl_TM_dom"/>
</dbReference>
<keyword evidence="6 7" id="KW-0472">Membrane</keyword>
<feature type="transmembrane region" description="Helical" evidence="7">
    <location>
        <begin position="457"/>
        <end position="479"/>
    </location>
</feature>
<evidence type="ECO:0000256" key="5">
    <source>
        <dbReference type="ARBA" id="ARBA00022989"/>
    </source>
</evidence>
<dbReference type="GO" id="GO:0045454">
    <property type="term" value="P:cell redox homeostasis"/>
    <property type="evidence" value="ECO:0007669"/>
    <property type="project" value="TreeGrafter"/>
</dbReference>
<protein>
    <submittedName>
        <fullName evidence="9">Cytochrome C biogenesis protein</fullName>
    </submittedName>
</protein>
<evidence type="ECO:0000256" key="3">
    <source>
        <dbReference type="ARBA" id="ARBA00022692"/>
    </source>
</evidence>
<feature type="transmembrane region" description="Helical" evidence="7">
    <location>
        <begin position="428"/>
        <end position="451"/>
    </location>
</feature>
<accession>A0A6P1NFW1</accession>
<name>A0A6P1NFW1_9PROT</name>
<dbReference type="RefSeq" id="WP_160619236.1">
    <property type="nucleotide sequence ID" value="NZ_CP047652.1"/>
</dbReference>
<dbReference type="PROSITE" id="PS51352">
    <property type="entry name" value="THIOREDOXIN_2"/>
    <property type="match status" value="1"/>
</dbReference>
<evidence type="ECO:0000256" key="2">
    <source>
        <dbReference type="ARBA" id="ARBA00022475"/>
    </source>
</evidence>
<organism evidence="9 10">
    <name type="scientific">Aristophania vespae</name>
    <dbReference type="NCBI Taxonomy" id="2697033"/>
    <lineage>
        <taxon>Bacteria</taxon>
        <taxon>Pseudomonadati</taxon>
        <taxon>Pseudomonadota</taxon>
        <taxon>Alphaproteobacteria</taxon>
        <taxon>Acetobacterales</taxon>
        <taxon>Acetobacteraceae</taxon>
        <taxon>Aristophania</taxon>
    </lineage>
</organism>
<reference evidence="9 10" key="1">
    <citation type="submission" date="2020-01" db="EMBL/GenBank/DDBJ databases">
        <title>Genome sequencing of strain KACC 21507.</title>
        <authorList>
            <person name="Heo J."/>
            <person name="Kim S.-J."/>
            <person name="Kim J.-S."/>
            <person name="Hong S.-B."/>
            <person name="Kwon S.-W."/>
        </authorList>
    </citation>
    <scope>NUCLEOTIDE SEQUENCE [LARGE SCALE GENOMIC DNA]</scope>
    <source>
        <strain evidence="9 10">KACC 21507</strain>
    </source>
</reference>
<evidence type="ECO:0000256" key="4">
    <source>
        <dbReference type="ARBA" id="ARBA00022748"/>
    </source>
</evidence>
<feature type="transmembrane region" description="Helical" evidence="7">
    <location>
        <begin position="369"/>
        <end position="391"/>
    </location>
</feature>
<dbReference type="GO" id="GO:0015035">
    <property type="term" value="F:protein-disulfide reductase activity"/>
    <property type="evidence" value="ECO:0007669"/>
    <property type="project" value="TreeGrafter"/>
</dbReference>
<dbReference type="Pfam" id="PF13899">
    <property type="entry name" value="Thioredoxin_7"/>
    <property type="match status" value="1"/>
</dbReference>
<dbReference type="Pfam" id="PF02683">
    <property type="entry name" value="DsbD_TM"/>
    <property type="match status" value="1"/>
</dbReference>
<keyword evidence="2" id="KW-1003">Cell membrane</keyword>